<feature type="region of interest" description="Disordered" evidence="1">
    <location>
        <begin position="198"/>
        <end position="218"/>
    </location>
</feature>
<protein>
    <submittedName>
        <fullName evidence="2">Uncharacterized protein</fullName>
    </submittedName>
</protein>
<dbReference type="PANTHER" id="PTHR31094:SF2">
    <property type="entry name" value="RIKEN CDNA 2310061I04 GENE"/>
    <property type="match status" value="1"/>
</dbReference>
<accession>A0A7M7LJ50</accession>
<feature type="compositionally biased region" description="Basic and acidic residues" evidence="1">
    <location>
        <begin position="207"/>
        <end position="218"/>
    </location>
</feature>
<proteinExistence type="predicted"/>
<name>A0A7M7LJ50_NASVI</name>
<dbReference type="PANTHER" id="PTHR31094">
    <property type="entry name" value="RIKEN CDNA 2310061I04 GENE"/>
    <property type="match status" value="1"/>
</dbReference>
<reference evidence="2" key="1">
    <citation type="submission" date="2021-01" db="UniProtKB">
        <authorList>
            <consortium name="EnsemblMetazoa"/>
        </authorList>
    </citation>
    <scope>IDENTIFICATION</scope>
</reference>
<dbReference type="KEGG" id="nvi:100114816"/>
<evidence type="ECO:0000256" key="1">
    <source>
        <dbReference type="SAM" id="MobiDB-lite"/>
    </source>
</evidence>
<dbReference type="InParanoid" id="A0A7M7LJ50"/>
<dbReference type="EnsemblMetazoa" id="XM_001602194">
    <property type="protein sequence ID" value="XP_001602244"/>
    <property type="gene ID" value="LOC100114816"/>
</dbReference>
<gene>
    <name evidence="2" type="primary">100114816</name>
</gene>
<evidence type="ECO:0000313" key="3">
    <source>
        <dbReference type="Proteomes" id="UP000002358"/>
    </source>
</evidence>
<dbReference type="OrthoDB" id="44820at2759"/>
<sequence length="389" mass="43930">MSLCIRSISNGSRYVPTFVASAQGCASRRYSSSRQLPKHVNPVSTSTFLNEFLGSNVAVTTTTNDTREDSKLSNWSGEPSNGAHPHQSTYVHINSLLDAYGIDNINSENGIHTVASHQTYESLPQDINQVSYVTSSRDPLVLSNHLKTYESQVPVIDHDQSWTYADPMIMGSTVMGTCTKDQTKVSFSTVPKSSLSSLEQESLVKSSTDKGEAKKPENKNLEHIYQTLSVDLPGFFTKSLDYTIYHSEIEFVNNIRGTVTRGIYNYVKQMAFLRTIGHIKYAYVKMDVLKITMHTQDNTIRVRWRINGINGIKVLFSFWKFKIWKIREAFKEQECWYDGFSTFYVGDDGRIYKHVADKMMPDEEAEEVKPKGGIPSKLASQLTTFSSLN</sequence>
<dbReference type="Pfam" id="PF10184">
    <property type="entry name" value="DUF2358"/>
    <property type="match status" value="1"/>
</dbReference>
<feature type="region of interest" description="Disordered" evidence="1">
    <location>
        <begin position="61"/>
        <end position="87"/>
    </location>
</feature>
<dbReference type="PROSITE" id="PS51257">
    <property type="entry name" value="PROKAR_LIPOPROTEIN"/>
    <property type="match status" value="1"/>
</dbReference>
<evidence type="ECO:0000313" key="2">
    <source>
        <dbReference type="EnsemblMetazoa" id="XP_001602244"/>
    </source>
</evidence>
<dbReference type="InterPro" id="IPR018790">
    <property type="entry name" value="DUF2358"/>
</dbReference>
<keyword evidence="3" id="KW-1185">Reference proteome</keyword>
<organism evidence="2 3">
    <name type="scientific">Nasonia vitripennis</name>
    <name type="common">Parasitic wasp</name>
    <dbReference type="NCBI Taxonomy" id="7425"/>
    <lineage>
        <taxon>Eukaryota</taxon>
        <taxon>Metazoa</taxon>
        <taxon>Ecdysozoa</taxon>
        <taxon>Arthropoda</taxon>
        <taxon>Hexapoda</taxon>
        <taxon>Insecta</taxon>
        <taxon>Pterygota</taxon>
        <taxon>Neoptera</taxon>
        <taxon>Endopterygota</taxon>
        <taxon>Hymenoptera</taxon>
        <taxon>Apocrita</taxon>
        <taxon>Proctotrupomorpha</taxon>
        <taxon>Chalcidoidea</taxon>
        <taxon>Pteromalidae</taxon>
        <taxon>Pteromalinae</taxon>
        <taxon>Nasonia</taxon>
    </lineage>
</organism>
<dbReference type="Proteomes" id="UP000002358">
    <property type="component" value="Chromosome 2"/>
</dbReference>
<dbReference type="AlphaFoldDB" id="A0A7M7LJ50"/>